<dbReference type="Gene3D" id="3.40.190.10">
    <property type="entry name" value="Periplasmic binding protein-like II"/>
    <property type="match status" value="1"/>
</dbReference>
<dbReference type="EMBL" id="CADIJO010000013">
    <property type="protein sequence ID" value="CAB3718527.1"/>
    <property type="molecule type" value="Genomic_DNA"/>
</dbReference>
<gene>
    <name evidence="3" type="ORF">LMG3458_03747</name>
</gene>
<dbReference type="CDD" id="cd07012">
    <property type="entry name" value="PBP2_Bug_TTT"/>
    <property type="match status" value="1"/>
</dbReference>
<accession>A0A6S7A9E3</accession>
<evidence type="ECO:0000313" key="3">
    <source>
        <dbReference type="EMBL" id="CAB3718527.1"/>
    </source>
</evidence>
<keyword evidence="2" id="KW-0732">Signal</keyword>
<feature type="signal peptide" evidence="2">
    <location>
        <begin position="1"/>
        <end position="23"/>
    </location>
</feature>
<dbReference type="Proteomes" id="UP000494111">
    <property type="component" value="Unassembled WGS sequence"/>
</dbReference>
<evidence type="ECO:0000313" key="4">
    <source>
        <dbReference type="Proteomes" id="UP000494111"/>
    </source>
</evidence>
<dbReference type="RefSeq" id="WP_175193192.1">
    <property type="nucleotide sequence ID" value="NZ_CADIJO010000013.1"/>
</dbReference>
<dbReference type="InterPro" id="IPR005064">
    <property type="entry name" value="BUG"/>
</dbReference>
<protein>
    <recommendedName>
        <fullName evidence="5">Tripartite tricarboxylate transporter substrate binding protein</fullName>
    </recommendedName>
</protein>
<name>A0A6S7A9E3_9BURK</name>
<organism evidence="3 4">
    <name type="scientific">Achromobacter deleyi</name>
    <dbReference type="NCBI Taxonomy" id="1353891"/>
    <lineage>
        <taxon>Bacteria</taxon>
        <taxon>Pseudomonadati</taxon>
        <taxon>Pseudomonadota</taxon>
        <taxon>Betaproteobacteria</taxon>
        <taxon>Burkholderiales</taxon>
        <taxon>Alcaligenaceae</taxon>
        <taxon>Achromobacter</taxon>
    </lineage>
</organism>
<dbReference type="PANTHER" id="PTHR42928">
    <property type="entry name" value="TRICARBOXYLATE-BINDING PROTEIN"/>
    <property type="match status" value="1"/>
</dbReference>
<evidence type="ECO:0000256" key="1">
    <source>
        <dbReference type="ARBA" id="ARBA00006987"/>
    </source>
</evidence>
<dbReference type="PANTHER" id="PTHR42928:SF5">
    <property type="entry name" value="BLR1237 PROTEIN"/>
    <property type="match status" value="1"/>
</dbReference>
<dbReference type="AlphaFoldDB" id="A0A6S7A9E3"/>
<proteinExistence type="inferred from homology"/>
<comment type="similarity">
    <text evidence="1">Belongs to the UPF0065 (bug) family.</text>
</comment>
<evidence type="ECO:0000256" key="2">
    <source>
        <dbReference type="SAM" id="SignalP"/>
    </source>
</evidence>
<reference evidence="3 4" key="1">
    <citation type="submission" date="2020-04" db="EMBL/GenBank/DDBJ databases">
        <authorList>
            <person name="De Canck E."/>
        </authorList>
    </citation>
    <scope>NUCLEOTIDE SEQUENCE [LARGE SCALE GENOMIC DNA]</scope>
    <source>
        <strain evidence="3 4">LMG 3458</strain>
    </source>
</reference>
<dbReference type="PIRSF" id="PIRSF017082">
    <property type="entry name" value="YflP"/>
    <property type="match status" value="1"/>
</dbReference>
<feature type="chain" id="PRO_5028802601" description="Tripartite tricarboxylate transporter substrate binding protein" evidence="2">
    <location>
        <begin position="24"/>
        <end position="323"/>
    </location>
</feature>
<dbReference type="InterPro" id="IPR042100">
    <property type="entry name" value="Bug_dom1"/>
</dbReference>
<dbReference type="Gene3D" id="3.40.190.150">
    <property type="entry name" value="Bordetella uptake gene, domain 1"/>
    <property type="match status" value="1"/>
</dbReference>
<evidence type="ECO:0008006" key="5">
    <source>
        <dbReference type="Google" id="ProtNLM"/>
    </source>
</evidence>
<sequence>MLRIGFSVACLAAAAAFAPTSHAGSNFPDKPIRLLVASVPGSAPDVMARVIGDVLGKKLSQTIIVENKPGAGGIVMMNALKAAAPDGYTLGFAQAAVAAVTPLTYKTATYSMDRDFATIGTVGITPMIFTANPNFAPKTLGEALALAKKSPEEVTIGSPTRTSVPDLASGLLASKAGVKVRQIPFSGTPQGLQAVVSGQIDMYTDGVAPLIGLIKGGKIKALAVASDSVLPGLEGIALAKDTVPGMVVYGWFTLHVPKGTPDDVQRKLNAELNKALAEPEVVAQFRNLGTYPKVSTLEQASAFLVEQQALLGGVIKQMGIVAE</sequence>
<dbReference type="SUPFAM" id="SSF53850">
    <property type="entry name" value="Periplasmic binding protein-like II"/>
    <property type="match status" value="1"/>
</dbReference>
<dbReference type="Pfam" id="PF03401">
    <property type="entry name" value="TctC"/>
    <property type="match status" value="1"/>
</dbReference>